<gene>
    <name evidence="1" type="ORF">FOL46_009992</name>
</gene>
<dbReference type="EMBL" id="JABANN010000098">
    <property type="protein sequence ID" value="KAF4671697.1"/>
    <property type="molecule type" value="Genomic_DNA"/>
</dbReference>
<dbReference type="Gene3D" id="2.30.31.10">
    <property type="entry name" value="Transcriptional Coactivator Pc4, Chain A"/>
    <property type="match status" value="1"/>
</dbReference>
<name>A0A7J6MJT9_PEROL</name>
<sequence length="221" mass="24508">MSVQPNRFLKITAAASTHFRPATPSCLWQMFKGFSSRAVSPVPFSVFGSDSMMMVTPHLAEVANNGLDVQVVKPGNVTFYFMKRTSAEDKAAPDAKRYDKNSLVSQTLRAADVGELIRSSCENVRITDKWHPENYLAVEKDISETHQHEVRRFTIQKDESSQSVSCTLEEMLALQKMLEVGALIFGGSIELFSVNDPESLRLEFAAGRGVIRVLFGMSGPN</sequence>
<evidence type="ECO:0000313" key="1">
    <source>
        <dbReference type="EMBL" id="KAF4671697.1"/>
    </source>
</evidence>
<proteinExistence type="predicted"/>
<comment type="caution">
    <text evidence="1">The sequence shown here is derived from an EMBL/GenBank/DDBJ whole genome shotgun (WGS) entry which is preliminary data.</text>
</comment>
<dbReference type="Proteomes" id="UP000572268">
    <property type="component" value="Unassembled WGS sequence"/>
</dbReference>
<protein>
    <submittedName>
        <fullName evidence="1">Uncharacterized protein</fullName>
    </submittedName>
</protein>
<evidence type="ECO:0000313" key="2">
    <source>
        <dbReference type="Proteomes" id="UP000572268"/>
    </source>
</evidence>
<accession>A0A7J6MJT9</accession>
<dbReference type="AlphaFoldDB" id="A0A7J6MJT9"/>
<reference evidence="1 2" key="1">
    <citation type="submission" date="2020-04" db="EMBL/GenBank/DDBJ databases">
        <title>Perkinsus olseni comparative genomics.</title>
        <authorList>
            <person name="Bogema D.R."/>
        </authorList>
    </citation>
    <scope>NUCLEOTIDE SEQUENCE [LARGE SCALE GENOMIC DNA]</scope>
    <source>
        <strain evidence="1">ATCC PRA-31</strain>
    </source>
</reference>
<organism evidence="1 2">
    <name type="scientific">Perkinsus olseni</name>
    <name type="common">Perkinsus atlanticus</name>
    <dbReference type="NCBI Taxonomy" id="32597"/>
    <lineage>
        <taxon>Eukaryota</taxon>
        <taxon>Sar</taxon>
        <taxon>Alveolata</taxon>
        <taxon>Perkinsozoa</taxon>
        <taxon>Perkinsea</taxon>
        <taxon>Perkinsida</taxon>
        <taxon>Perkinsidae</taxon>
        <taxon>Perkinsus</taxon>
    </lineage>
</organism>
<dbReference type="InterPro" id="IPR009044">
    <property type="entry name" value="ssDNA-bd_transcriptional_reg"/>
</dbReference>
<dbReference type="GO" id="GO:0006355">
    <property type="term" value="P:regulation of DNA-templated transcription"/>
    <property type="evidence" value="ECO:0007669"/>
    <property type="project" value="InterPro"/>
</dbReference>
<dbReference type="GO" id="GO:0003677">
    <property type="term" value="F:DNA binding"/>
    <property type="evidence" value="ECO:0007669"/>
    <property type="project" value="InterPro"/>
</dbReference>